<feature type="compositionally biased region" description="Basic and acidic residues" evidence="1">
    <location>
        <begin position="1659"/>
        <end position="1670"/>
    </location>
</feature>
<dbReference type="Gene3D" id="3.30.70.2330">
    <property type="match status" value="1"/>
</dbReference>
<dbReference type="SUPFAM" id="SSF53098">
    <property type="entry name" value="Ribonuclease H-like"/>
    <property type="match status" value="1"/>
</dbReference>
<name>A0A7D9EXS0_PARCT</name>
<dbReference type="Pfam" id="PF05380">
    <property type="entry name" value="Peptidase_A17"/>
    <property type="match status" value="1"/>
</dbReference>
<evidence type="ECO:0000313" key="3">
    <source>
        <dbReference type="Proteomes" id="UP001152795"/>
    </source>
</evidence>
<dbReference type="InterPro" id="IPR001584">
    <property type="entry name" value="Integrase_cat-core"/>
</dbReference>
<dbReference type="Pfam" id="PF18701">
    <property type="entry name" value="DUF5641"/>
    <property type="match status" value="1"/>
</dbReference>
<dbReference type="Proteomes" id="UP001152795">
    <property type="component" value="Unassembled WGS sequence"/>
</dbReference>
<feature type="region of interest" description="Disordered" evidence="1">
    <location>
        <begin position="494"/>
        <end position="538"/>
    </location>
</feature>
<protein>
    <submittedName>
        <fullName evidence="2">Uncharacterized protein</fullName>
    </submittedName>
</protein>
<dbReference type="InterPro" id="IPR041588">
    <property type="entry name" value="Integrase_H2C2"/>
</dbReference>
<feature type="compositionally biased region" description="Polar residues" evidence="1">
    <location>
        <begin position="1671"/>
        <end position="1683"/>
    </location>
</feature>
<dbReference type="EMBL" id="CACRXK020011118">
    <property type="protein sequence ID" value="CAB4020772.1"/>
    <property type="molecule type" value="Genomic_DNA"/>
</dbReference>
<dbReference type="OrthoDB" id="5952871at2759"/>
<dbReference type="Pfam" id="PF13650">
    <property type="entry name" value="Asp_protease_2"/>
    <property type="match status" value="1"/>
</dbReference>
<evidence type="ECO:0000256" key="1">
    <source>
        <dbReference type="SAM" id="MobiDB-lite"/>
    </source>
</evidence>
<dbReference type="Pfam" id="PF17921">
    <property type="entry name" value="Integrase_H2C2"/>
    <property type="match status" value="1"/>
</dbReference>
<feature type="region of interest" description="Disordered" evidence="1">
    <location>
        <begin position="158"/>
        <end position="183"/>
    </location>
</feature>
<feature type="region of interest" description="Disordered" evidence="1">
    <location>
        <begin position="243"/>
        <end position="262"/>
    </location>
</feature>
<reference evidence="2" key="1">
    <citation type="submission" date="2020-04" db="EMBL/GenBank/DDBJ databases">
        <authorList>
            <person name="Alioto T."/>
            <person name="Alioto T."/>
            <person name="Gomez Garrido J."/>
        </authorList>
    </citation>
    <scope>NUCLEOTIDE SEQUENCE</scope>
    <source>
        <strain evidence="2">A484AB</strain>
    </source>
</reference>
<evidence type="ECO:0000313" key="2">
    <source>
        <dbReference type="EMBL" id="CAB4020772.1"/>
    </source>
</evidence>
<dbReference type="InterPro" id="IPR040676">
    <property type="entry name" value="DUF5641"/>
</dbReference>
<dbReference type="Gene3D" id="3.30.420.10">
    <property type="entry name" value="Ribonuclease H-like superfamily/Ribonuclease H"/>
    <property type="match status" value="1"/>
</dbReference>
<dbReference type="PANTHER" id="PTHR47331">
    <property type="entry name" value="PHD-TYPE DOMAIN-CONTAINING PROTEIN"/>
    <property type="match status" value="1"/>
</dbReference>
<dbReference type="GO" id="GO:0003676">
    <property type="term" value="F:nucleic acid binding"/>
    <property type="evidence" value="ECO:0007669"/>
    <property type="project" value="InterPro"/>
</dbReference>
<dbReference type="CDD" id="cd06222">
    <property type="entry name" value="RNase_H_like"/>
    <property type="match status" value="1"/>
</dbReference>
<feature type="compositionally biased region" description="Polar residues" evidence="1">
    <location>
        <begin position="113"/>
        <end position="129"/>
    </location>
</feature>
<gene>
    <name evidence="2" type="ORF">PACLA_8A008257</name>
</gene>
<dbReference type="InterPro" id="IPR012337">
    <property type="entry name" value="RNaseH-like_sf"/>
</dbReference>
<accession>A0A7D9EXS0</accession>
<feature type="compositionally biased region" description="Basic and acidic residues" evidence="1">
    <location>
        <begin position="514"/>
        <end position="524"/>
    </location>
</feature>
<comment type="caution">
    <text evidence="2">The sequence shown here is derived from an EMBL/GenBank/DDBJ whole genome shotgun (WGS) entry which is preliminary data.</text>
</comment>
<sequence length="1864" mass="213790">MAEGLQDGTMEPTLRELRWFRRKQTDELRTLIGKLKELVMEKGSRTLLRYVMSSTERALEEVAKTNNDLIKQVGEKESATEIEWFKRLETEVYNQIMEAHGHLMERKDEPSSEVVSQKAPSVYSTTSSKIEARKSAERTKLELESLQRKKEIELQREKEKNRLEEEKLRLQHEQEQRKQSIEQEERELIMQTEAELAVEEARTKHFTAQMELQVEEQIEDRASCHGDWNGRVSPSIAQVEVTSQQRTKVHCEPSTIPGPATTQSDGVLVKLAEAIFKTRDPQIKKFDGTLSKYTAFRATFKNERNVEQLRSLAETISSLVAVFESLGKEAEIQSSYHVREAVRKLPPSLKLAWARYEGDDPKRATLETFRSWLERQAKIWERAFVDPLQERGQREAKPAYRRSNYRTDAHHTEQRACPFHDRGHHPLEQCRMFKSLSNKDKKKIIRDKGLCLNCFGKHIRKQCKEKLKCTVDNCQQNHHYLLHGVGIYPRFPERRYKPPDADLTGEQGFGPKTSQEKKKEEVPVKENQSSNEVHTGRVAASQQRIVHQIIPVILYGPSGKRKTMAMLDSGSNATLIKEELAHQLGFSGQTNQLVLGGANTDETVKSFVIRNLTISGTGRRRSKYTIDKVLTVPQMNNPTYAVDWTAETRFDHLKDLDLQPVDAAEVQLVIGVDSYFLQAPLETREGPRGTPVAIRTRLGWLAFATLPSEDDSDVHVRCLDVEHTTELGTNRDFQWQLEQWINMETIQPVRKKTEIRSVEDQKALDILHTTTKRLPSGDAFESGILWRDPEVVLPNNRKAAEAQLHALERRLDRDPQLKEAYQASITNDVEKGYIRKLNKHEVQATTDSLHLSAPKKPPAKTPREILSRIASVWDPHGWLSPFTIRGRVLQQQLCLEEVGWDTEIPEDQLREWKKWEDEVQAVESITVPRCLRSSDDAPSEVQLHVFSDSSKQAKCAAGYLRLSYPNGNVHCSLVAARSRVVPKKRMTIPRLELDAACMAVKLALTLIEELDYHITAVTFWIDSMVVLHWIHQPSNRYRDYVAHRIVDIGEDLKKLEADGERRVQVKYVPTSANIADAGTRGLKLPETTSESTWQCGPEFLYHAESMWPRRPDEGEVIDEEPELRKQAHTRSTAVEESKQAIMNLNRFSSFEKAKRVVANVLKFIALTREKVNARKIGSTQSLTADNLHQAEMLLLQQAQIESFPHEVEALTNGKPIGKNSRLVKLSPFIDATDGLIRVGGRIQDAPVTYDTRHPIVVDGKSEIGRLIITESHHQLSHGPTDYVLSSIRTRYWLVNGRSEIKKYANRCLYCKKRRVKPMPPRMGNLPRRRLTPFLPPFMHTIVDLFGPIYIKQRRSELKRWGVLFCCANVRAIHLEVAETLETDAFLNCLTRFANRRGYPKTITSDRGTNFVGAEREMREGWERLAHNRIEQNLTKHGTDWNFHPPNAPHMNGAVERLVKSCKRALHAILLNRRVDSDVLHTALVEVEGILNSRPITPVSSDPLDLEALTPNHILIHRPNLNSPFDVVSDREINSRKKYRQAQVLANMFWNRWLKEYLPLLTKRNKWTDEVRNLEKDDLVLVVEPNVSRGMWLTRRVLRSFPGKDGRVRSAEVKTLSGNYVRPVSLTLDLRLLADEVSQELAVGNIHMTTRMKVNSHSLHTNDKQVRDDTSHSQQEASATTNAQDIREVHITNVERVSFPYVIPNFPVLTVDLIKVKLVLNGKECQGLINAKEHSNARPGIYMCTSHCDIMIDGMNYVVLWQLDSYKPFHKPVEHQPTQPRPSGRDDEETVHCLPFKVVGTCYSSSRQKALERVYDFLHVYNRPVFAKIVAEPDNHVDKNAIAVYVMTEDEYEKVGYIPRELTTY</sequence>
<feature type="region of interest" description="Disordered" evidence="1">
    <location>
        <begin position="104"/>
        <end position="130"/>
    </location>
</feature>
<keyword evidence="3" id="KW-1185">Reference proteome</keyword>
<dbReference type="InterPro" id="IPR036397">
    <property type="entry name" value="RNaseH_sf"/>
</dbReference>
<proteinExistence type="predicted"/>
<dbReference type="PROSITE" id="PS50994">
    <property type="entry name" value="INTEGRASE"/>
    <property type="match status" value="1"/>
</dbReference>
<organism evidence="2 3">
    <name type="scientific">Paramuricea clavata</name>
    <name type="common">Red gorgonian</name>
    <name type="synonym">Violescent sea-whip</name>
    <dbReference type="NCBI Taxonomy" id="317549"/>
    <lineage>
        <taxon>Eukaryota</taxon>
        <taxon>Metazoa</taxon>
        <taxon>Cnidaria</taxon>
        <taxon>Anthozoa</taxon>
        <taxon>Octocorallia</taxon>
        <taxon>Malacalcyonacea</taxon>
        <taxon>Plexauridae</taxon>
        <taxon>Paramuricea</taxon>
    </lineage>
</organism>
<feature type="region of interest" description="Disordered" evidence="1">
    <location>
        <begin position="1655"/>
        <end position="1683"/>
    </location>
</feature>
<dbReference type="GO" id="GO:0015074">
    <property type="term" value="P:DNA integration"/>
    <property type="evidence" value="ECO:0007669"/>
    <property type="project" value="InterPro"/>
</dbReference>
<dbReference type="InterPro" id="IPR008042">
    <property type="entry name" value="Retrotrans_Pao"/>
</dbReference>
<dbReference type="InterPro" id="IPR044730">
    <property type="entry name" value="RNase_H-like_dom_plant"/>
</dbReference>